<feature type="domain" description="Fringe-like glycosyltransferase" evidence="11">
    <location>
        <begin position="103"/>
        <end position="351"/>
    </location>
</feature>
<dbReference type="GO" id="GO:0012505">
    <property type="term" value="C:endomembrane system"/>
    <property type="evidence" value="ECO:0007669"/>
    <property type="project" value="UniProtKB-SubCell"/>
</dbReference>
<reference evidence="12" key="1">
    <citation type="journal article" date="2021" name="Genome Biol. Evol.">
        <title>A High-Quality Reference Genome for a Parasitic Bivalve with Doubly Uniparental Inheritance (Bivalvia: Unionida).</title>
        <authorList>
            <person name="Smith C.H."/>
        </authorList>
    </citation>
    <scope>NUCLEOTIDE SEQUENCE</scope>
    <source>
        <strain evidence="12">CHS0354</strain>
    </source>
</reference>
<comment type="subcellular location">
    <subcellularLocation>
        <location evidence="9">Endomembrane system</location>
        <topology evidence="9">Single-pass membrane protein</topology>
    </subcellularLocation>
    <subcellularLocation>
        <location evidence="1">Membrane</location>
        <topology evidence="1">Single-pass type II membrane protein</topology>
    </subcellularLocation>
</comment>
<keyword evidence="4" id="KW-0808">Transferase</keyword>
<evidence type="ECO:0000256" key="9">
    <source>
        <dbReference type="ARBA" id="ARBA00037847"/>
    </source>
</evidence>
<keyword evidence="7 10" id="KW-1133">Transmembrane helix</keyword>
<dbReference type="PANTHER" id="PTHR10811">
    <property type="entry name" value="FRINGE-RELATED"/>
    <property type="match status" value="1"/>
</dbReference>
<evidence type="ECO:0000256" key="7">
    <source>
        <dbReference type="ARBA" id="ARBA00022989"/>
    </source>
</evidence>
<dbReference type="GO" id="GO:0016020">
    <property type="term" value="C:membrane"/>
    <property type="evidence" value="ECO:0007669"/>
    <property type="project" value="UniProtKB-SubCell"/>
</dbReference>
<feature type="transmembrane region" description="Helical" evidence="10">
    <location>
        <begin position="12"/>
        <end position="30"/>
    </location>
</feature>
<dbReference type="EMBL" id="JAEAOA010002167">
    <property type="protein sequence ID" value="KAK3596380.1"/>
    <property type="molecule type" value="Genomic_DNA"/>
</dbReference>
<evidence type="ECO:0000256" key="5">
    <source>
        <dbReference type="ARBA" id="ARBA00022692"/>
    </source>
</evidence>
<dbReference type="InterPro" id="IPR003378">
    <property type="entry name" value="Fringe-like_glycosylTrfase"/>
</dbReference>
<name>A0AAE0SRK0_9BIVA</name>
<evidence type="ECO:0000313" key="13">
    <source>
        <dbReference type="Proteomes" id="UP001195483"/>
    </source>
</evidence>
<keyword evidence="5 10" id="KW-0812">Transmembrane</keyword>
<evidence type="ECO:0000256" key="3">
    <source>
        <dbReference type="ARBA" id="ARBA00022676"/>
    </source>
</evidence>
<protein>
    <recommendedName>
        <fullName evidence="11">Fringe-like glycosyltransferase domain-containing protein</fullName>
    </recommendedName>
</protein>
<dbReference type="GO" id="GO:0016757">
    <property type="term" value="F:glycosyltransferase activity"/>
    <property type="evidence" value="ECO:0007669"/>
    <property type="project" value="UniProtKB-KW"/>
</dbReference>
<evidence type="ECO:0000256" key="4">
    <source>
        <dbReference type="ARBA" id="ARBA00022679"/>
    </source>
</evidence>
<dbReference type="Gene3D" id="3.90.550.50">
    <property type="match status" value="1"/>
</dbReference>
<dbReference type="AlphaFoldDB" id="A0AAE0SRK0"/>
<gene>
    <name evidence="12" type="ORF">CHS0354_036930</name>
</gene>
<dbReference type="Proteomes" id="UP001195483">
    <property type="component" value="Unassembled WGS sequence"/>
</dbReference>
<reference evidence="12" key="2">
    <citation type="journal article" date="2021" name="Genome Biol. Evol.">
        <title>Developing a high-quality reference genome for a parasitic bivalve with doubly uniparental inheritance (Bivalvia: Unionida).</title>
        <authorList>
            <person name="Smith C.H."/>
        </authorList>
    </citation>
    <scope>NUCLEOTIDE SEQUENCE</scope>
    <source>
        <strain evidence="12">CHS0354</strain>
        <tissue evidence="12">Mantle</tissue>
    </source>
</reference>
<evidence type="ECO:0000256" key="1">
    <source>
        <dbReference type="ARBA" id="ARBA00004606"/>
    </source>
</evidence>
<evidence type="ECO:0000259" key="11">
    <source>
        <dbReference type="Pfam" id="PF02434"/>
    </source>
</evidence>
<comment type="similarity">
    <text evidence="2">Belongs to the glycosyltransferase 31 family.</text>
</comment>
<keyword evidence="3" id="KW-0328">Glycosyltransferase</keyword>
<evidence type="ECO:0000256" key="6">
    <source>
        <dbReference type="ARBA" id="ARBA00022968"/>
    </source>
</evidence>
<reference evidence="12" key="3">
    <citation type="submission" date="2023-05" db="EMBL/GenBank/DDBJ databases">
        <authorList>
            <person name="Smith C.H."/>
        </authorList>
    </citation>
    <scope>NUCLEOTIDE SEQUENCE</scope>
    <source>
        <strain evidence="12">CHS0354</strain>
        <tissue evidence="12">Mantle</tissue>
    </source>
</reference>
<keyword evidence="13" id="KW-1185">Reference proteome</keyword>
<keyword evidence="8 10" id="KW-0472">Membrane</keyword>
<comment type="caution">
    <text evidence="12">The sequence shown here is derived from an EMBL/GenBank/DDBJ whole genome shotgun (WGS) entry which is preliminary data.</text>
</comment>
<proteinExistence type="inferred from homology"/>
<evidence type="ECO:0000256" key="8">
    <source>
        <dbReference type="ARBA" id="ARBA00023136"/>
    </source>
</evidence>
<evidence type="ECO:0000256" key="10">
    <source>
        <dbReference type="SAM" id="Phobius"/>
    </source>
</evidence>
<accession>A0AAE0SRK0</accession>
<dbReference type="Pfam" id="PF02434">
    <property type="entry name" value="Fringe"/>
    <property type="match status" value="1"/>
</dbReference>
<organism evidence="12 13">
    <name type="scientific">Potamilus streckersoni</name>
    <dbReference type="NCBI Taxonomy" id="2493646"/>
    <lineage>
        <taxon>Eukaryota</taxon>
        <taxon>Metazoa</taxon>
        <taxon>Spiralia</taxon>
        <taxon>Lophotrochozoa</taxon>
        <taxon>Mollusca</taxon>
        <taxon>Bivalvia</taxon>
        <taxon>Autobranchia</taxon>
        <taxon>Heteroconchia</taxon>
        <taxon>Palaeoheterodonta</taxon>
        <taxon>Unionida</taxon>
        <taxon>Unionoidea</taxon>
        <taxon>Unionidae</taxon>
        <taxon>Ambleminae</taxon>
        <taxon>Lampsilini</taxon>
        <taxon>Potamilus</taxon>
    </lineage>
</organism>
<keyword evidence="6" id="KW-0735">Signal-anchor</keyword>
<evidence type="ECO:0000313" key="12">
    <source>
        <dbReference type="EMBL" id="KAK3596380.1"/>
    </source>
</evidence>
<sequence length="371" mass="42937">MRLSLRPAAKLTALAALVFIMNVFIWSNYLKHDFNDVSTIVESNKHGRQQQQPVAQHVNQSEDEVTPLHKYKRSAKSFIGYMDTLKNEGEKLKKVVQVAHLEPTQLDDIYISVKTTKNFHQSRLRLIIDTWVTLARQQTYFFTDADDLEIQKLLPSGHLINTNCSSDHSRKSLCCKMAFEYDNYMASNKRWFCHVDDDTYVNIPQLVALLQKYNHSEEWYLGKPSLRHPLEIIDRNNPVQKLAFWFATGGAGICISKALALKMLPHAGGGKLMTVGEKIRLPDDCTVGYIINYILHKELTVINEFHSHLEALWQIRVPEIKNQITFSYAKYGDKNNIVRLEGFDENKDPTRFWSIHCHLFPYTKHCANMPR</sequence>
<evidence type="ECO:0000256" key="2">
    <source>
        <dbReference type="ARBA" id="ARBA00008661"/>
    </source>
</evidence>